<dbReference type="AlphaFoldDB" id="A0A951Q7Q6"/>
<keyword evidence="1" id="KW-1133">Transmembrane helix</keyword>
<accession>A0A951Q7Q6</accession>
<feature type="transmembrane region" description="Helical" evidence="1">
    <location>
        <begin position="152"/>
        <end position="172"/>
    </location>
</feature>
<sequence length="346" mass="39018">MNVLFKDLLGLSKFFTGIYARIRNLLVPDKAYSWQTLIYLSLFSWALSSFATNPIRDTIGFFGWLFLIAGTAWYTTDDPLRVPGTFMPVGAVITGFLVSVFAFGQNEDGISSGTIVYWPTISALITAIPEFFEGSGTDAKAQIPKPQDRQKVIVLIASSMLLSCWLQFYFVVNNWLEGYPSLQSEKFNRSVFVIRTEPPARVSPNGAVILSKLQPLVEEQISKQPWSQVEKWLQNANINLRNLSQRLLQDQRLKINEEKELWLIEPRVSNPNPAKKDEYILDILSIWTGPTSNPNGYYLKKSCQIRPIAESTSNFTTNQSEETNVVAEIECGRVSKPIIGPPPAQR</sequence>
<organism evidence="2 3">
    <name type="scientific">Mojavia pulchra JT2-VF2</name>
    <dbReference type="NCBI Taxonomy" id="287848"/>
    <lineage>
        <taxon>Bacteria</taxon>
        <taxon>Bacillati</taxon>
        <taxon>Cyanobacteriota</taxon>
        <taxon>Cyanophyceae</taxon>
        <taxon>Nostocales</taxon>
        <taxon>Nostocaceae</taxon>
    </lineage>
</organism>
<feature type="transmembrane region" description="Helical" evidence="1">
    <location>
        <begin position="82"/>
        <end position="103"/>
    </location>
</feature>
<protein>
    <submittedName>
        <fullName evidence="2">Septal junction protein FraD</fullName>
    </submittedName>
</protein>
<evidence type="ECO:0000313" key="3">
    <source>
        <dbReference type="Proteomes" id="UP000715781"/>
    </source>
</evidence>
<dbReference type="InterPro" id="IPR020360">
    <property type="entry name" value="Uncharacterised_alr2393"/>
</dbReference>
<dbReference type="Proteomes" id="UP000715781">
    <property type="component" value="Unassembled WGS sequence"/>
</dbReference>
<dbReference type="EMBL" id="JAHHHN010000079">
    <property type="protein sequence ID" value="MBW4566383.1"/>
    <property type="molecule type" value="Genomic_DNA"/>
</dbReference>
<keyword evidence="1" id="KW-0812">Transmembrane</keyword>
<proteinExistence type="predicted"/>
<name>A0A951Q7Q6_9NOST</name>
<reference evidence="2" key="2">
    <citation type="journal article" date="2022" name="Microbiol. Resour. Announc.">
        <title>Metagenome Sequencing to Explore Phylogenomics of Terrestrial Cyanobacteria.</title>
        <authorList>
            <person name="Ward R.D."/>
            <person name="Stajich J.E."/>
            <person name="Johansen J.R."/>
            <person name="Huntemann M."/>
            <person name="Clum A."/>
            <person name="Foster B."/>
            <person name="Foster B."/>
            <person name="Roux S."/>
            <person name="Palaniappan K."/>
            <person name="Varghese N."/>
            <person name="Mukherjee S."/>
            <person name="Reddy T.B.K."/>
            <person name="Daum C."/>
            <person name="Copeland A."/>
            <person name="Chen I.A."/>
            <person name="Ivanova N.N."/>
            <person name="Kyrpides N.C."/>
            <person name="Shapiro N."/>
            <person name="Eloe-Fadrosh E.A."/>
            <person name="Pietrasiak N."/>
        </authorList>
    </citation>
    <scope>NUCLEOTIDE SEQUENCE</scope>
    <source>
        <strain evidence="2">JT2-VF2</strain>
    </source>
</reference>
<dbReference type="NCBIfam" id="NF037953">
    <property type="entry name" value="frad"/>
    <property type="match status" value="1"/>
</dbReference>
<reference evidence="2" key="1">
    <citation type="submission" date="2021-05" db="EMBL/GenBank/DDBJ databases">
        <authorList>
            <person name="Pietrasiak N."/>
            <person name="Ward R."/>
            <person name="Stajich J.E."/>
            <person name="Kurbessoian T."/>
        </authorList>
    </citation>
    <scope>NUCLEOTIDE SEQUENCE</scope>
    <source>
        <strain evidence="2">JT2-VF2</strain>
    </source>
</reference>
<feature type="transmembrane region" description="Helical" evidence="1">
    <location>
        <begin position="58"/>
        <end position="76"/>
    </location>
</feature>
<dbReference type="Pfam" id="PF17310">
    <property type="entry name" value="DUF5357"/>
    <property type="match status" value="1"/>
</dbReference>
<comment type="caution">
    <text evidence="2">The sequence shown here is derived from an EMBL/GenBank/DDBJ whole genome shotgun (WGS) entry which is preliminary data.</text>
</comment>
<gene>
    <name evidence="2" type="primary">fraD</name>
    <name evidence="2" type="ORF">KME32_36095</name>
</gene>
<evidence type="ECO:0000313" key="2">
    <source>
        <dbReference type="EMBL" id="MBW4566383.1"/>
    </source>
</evidence>
<keyword evidence="1" id="KW-0472">Membrane</keyword>
<evidence type="ECO:0000256" key="1">
    <source>
        <dbReference type="SAM" id="Phobius"/>
    </source>
</evidence>
<feature type="transmembrane region" description="Helical" evidence="1">
    <location>
        <begin position="32"/>
        <end position="51"/>
    </location>
</feature>